<proteinExistence type="inferred from homology"/>
<dbReference type="AlphaFoldDB" id="A0A3P7L574"/>
<dbReference type="Gene3D" id="2.130.10.10">
    <property type="entry name" value="YVTN repeat-like/Quinoprotein amine dehydrogenase"/>
    <property type="match status" value="1"/>
</dbReference>
<dbReference type="OrthoDB" id="436637at2759"/>
<dbReference type="Pfam" id="PF03178">
    <property type="entry name" value="CPSF_A"/>
    <property type="match status" value="1"/>
</dbReference>
<dbReference type="Proteomes" id="UP000281553">
    <property type="component" value="Unassembled WGS sequence"/>
</dbReference>
<comment type="similarity">
    <text evidence="3">Belongs to the RSE1 family.</text>
</comment>
<dbReference type="GO" id="GO:0003676">
    <property type="term" value="F:nucleic acid binding"/>
    <property type="evidence" value="ECO:0007669"/>
    <property type="project" value="InterPro"/>
</dbReference>
<keyword evidence="6" id="KW-1185">Reference proteome</keyword>
<gene>
    <name evidence="5" type="ORF">DILT_LOCUS7635</name>
</gene>
<dbReference type="PANTHER" id="PTHR10644">
    <property type="entry name" value="DNA REPAIR/RNA PROCESSING CPSF FAMILY"/>
    <property type="match status" value="1"/>
</dbReference>
<name>A0A3P7L574_DIBLA</name>
<dbReference type="InterPro" id="IPR050358">
    <property type="entry name" value="RSE1/DDB1/CFT1"/>
</dbReference>
<dbReference type="InterPro" id="IPR004871">
    <property type="entry name" value="RSE1/DDB1/CPSF1_C"/>
</dbReference>
<dbReference type="InterPro" id="IPR015943">
    <property type="entry name" value="WD40/YVTN_repeat-like_dom_sf"/>
</dbReference>
<dbReference type="Gene3D" id="1.10.150.910">
    <property type="match status" value="1"/>
</dbReference>
<dbReference type="EMBL" id="UYRU01052302">
    <property type="protein sequence ID" value="VDN11804.1"/>
    <property type="molecule type" value="Genomic_DNA"/>
</dbReference>
<evidence type="ECO:0000256" key="3">
    <source>
        <dbReference type="ARBA" id="ARBA00038266"/>
    </source>
</evidence>
<sequence length="126" mass="14162">MAHFYVGEVVSCLQKATLIPGGSEGLVYSTLSGGLGILVPFTSRDAYDFFQHLELHLRAESLSLVGRDHLHYRSLYYPCKNVIDGDLCEMFSSLDLAKQRSIATEMDKVPNDIAKRLEDMRTRCAF</sequence>
<keyword evidence="2" id="KW-0539">Nucleus</keyword>
<protein>
    <recommendedName>
        <fullName evidence="4">RSE1/DDB1/CPSF1 C-terminal domain-containing protein</fullName>
    </recommendedName>
</protein>
<evidence type="ECO:0000256" key="1">
    <source>
        <dbReference type="ARBA" id="ARBA00004123"/>
    </source>
</evidence>
<evidence type="ECO:0000313" key="5">
    <source>
        <dbReference type="EMBL" id="VDN11804.1"/>
    </source>
</evidence>
<reference evidence="5 6" key="1">
    <citation type="submission" date="2018-11" db="EMBL/GenBank/DDBJ databases">
        <authorList>
            <consortium name="Pathogen Informatics"/>
        </authorList>
    </citation>
    <scope>NUCLEOTIDE SEQUENCE [LARGE SCALE GENOMIC DNA]</scope>
</reference>
<evidence type="ECO:0000256" key="2">
    <source>
        <dbReference type="ARBA" id="ARBA00023242"/>
    </source>
</evidence>
<dbReference type="FunFam" id="1.10.150.910:FF:000002">
    <property type="entry name" value="Splicing factor 3B subunit 3"/>
    <property type="match status" value="1"/>
</dbReference>
<organism evidence="5 6">
    <name type="scientific">Dibothriocephalus latus</name>
    <name type="common">Fish tapeworm</name>
    <name type="synonym">Diphyllobothrium latum</name>
    <dbReference type="NCBI Taxonomy" id="60516"/>
    <lineage>
        <taxon>Eukaryota</taxon>
        <taxon>Metazoa</taxon>
        <taxon>Spiralia</taxon>
        <taxon>Lophotrochozoa</taxon>
        <taxon>Platyhelminthes</taxon>
        <taxon>Cestoda</taxon>
        <taxon>Eucestoda</taxon>
        <taxon>Diphyllobothriidea</taxon>
        <taxon>Diphyllobothriidae</taxon>
        <taxon>Dibothriocephalus</taxon>
    </lineage>
</organism>
<dbReference type="GO" id="GO:0005634">
    <property type="term" value="C:nucleus"/>
    <property type="evidence" value="ECO:0007669"/>
    <property type="project" value="UniProtKB-SubCell"/>
</dbReference>
<comment type="subcellular location">
    <subcellularLocation>
        <location evidence="1">Nucleus</location>
    </subcellularLocation>
</comment>
<accession>A0A3P7L574</accession>
<feature type="domain" description="RSE1/DDB1/CPSF1 C-terminal" evidence="4">
    <location>
        <begin position="2"/>
        <end position="92"/>
    </location>
</feature>
<evidence type="ECO:0000313" key="6">
    <source>
        <dbReference type="Proteomes" id="UP000281553"/>
    </source>
</evidence>
<evidence type="ECO:0000259" key="4">
    <source>
        <dbReference type="Pfam" id="PF03178"/>
    </source>
</evidence>